<name>A0A2W7NTU6_9BACT</name>
<feature type="domain" description="4Fe-4S ferredoxin-type" evidence="4">
    <location>
        <begin position="91"/>
        <end position="119"/>
    </location>
</feature>
<dbReference type="CDD" id="cd03110">
    <property type="entry name" value="SIMIBI_bact_arch"/>
    <property type="match status" value="1"/>
</dbReference>
<organism evidence="5 6">
    <name type="scientific">Breznakibacter xylanolyticus</name>
    <dbReference type="NCBI Taxonomy" id="990"/>
    <lineage>
        <taxon>Bacteria</taxon>
        <taxon>Pseudomonadati</taxon>
        <taxon>Bacteroidota</taxon>
        <taxon>Bacteroidia</taxon>
        <taxon>Marinilabiliales</taxon>
        <taxon>Marinilabiliaceae</taxon>
        <taxon>Breznakibacter</taxon>
    </lineage>
</organism>
<evidence type="ECO:0000256" key="3">
    <source>
        <dbReference type="ARBA" id="ARBA00023014"/>
    </source>
</evidence>
<dbReference type="InterPro" id="IPR017900">
    <property type="entry name" value="4Fe4S_Fe_S_CS"/>
</dbReference>
<comment type="caution">
    <text evidence="5">The sequence shown here is derived from an EMBL/GenBank/DDBJ whole genome shotgun (WGS) entry which is preliminary data.</text>
</comment>
<dbReference type="InterPro" id="IPR002586">
    <property type="entry name" value="CobQ/CobB/MinD/ParA_Nub-bd_dom"/>
</dbReference>
<evidence type="ECO:0000313" key="6">
    <source>
        <dbReference type="Proteomes" id="UP000249239"/>
    </source>
</evidence>
<dbReference type="PROSITE" id="PS00198">
    <property type="entry name" value="4FE4S_FER_1"/>
    <property type="match status" value="1"/>
</dbReference>
<keyword evidence="1" id="KW-0479">Metal-binding</keyword>
<evidence type="ECO:0000256" key="2">
    <source>
        <dbReference type="ARBA" id="ARBA00023004"/>
    </source>
</evidence>
<dbReference type="Proteomes" id="UP000249239">
    <property type="component" value="Unassembled WGS sequence"/>
</dbReference>
<dbReference type="GO" id="GO:0051536">
    <property type="term" value="F:iron-sulfur cluster binding"/>
    <property type="evidence" value="ECO:0007669"/>
    <property type="project" value="UniProtKB-KW"/>
</dbReference>
<dbReference type="AlphaFoldDB" id="A0A2W7NTU6"/>
<reference evidence="5 6" key="1">
    <citation type="submission" date="2018-06" db="EMBL/GenBank/DDBJ databases">
        <title>Genomic Encyclopedia of Archaeal and Bacterial Type Strains, Phase II (KMG-II): from individual species to whole genera.</title>
        <authorList>
            <person name="Goeker M."/>
        </authorList>
    </citation>
    <scope>NUCLEOTIDE SEQUENCE [LARGE SCALE GENOMIC DNA]</scope>
    <source>
        <strain evidence="5 6">DSM 6779</strain>
    </source>
</reference>
<protein>
    <submittedName>
        <fullName evidence="5">MinD superfamily P-loop ATPase</fullName>
    </submittedName>
</protein>
<dbReference type="Gene3D" id="3.30.70.20">
    <property type="match status" value="1"/>
</dbReference>
<proteinExistence type="predicted"/>
<gene>
    <name evidence="5" type="ORF">LX69_00475</name>
</gene>
<dbReference type="PANTHER" id="PTHR43534:SF1">
    <property type="entry name" value="4FE-4S CLUSTER CONTAINING PARA FAMILY ATPASE PROTEIN"/>
    <property type="match status" value="1"/>
</dbReference>
<dbReference type="Gene3D" id="3.40.50.300">
    <property type="entry name" value="P-loop containing nucleotide triphosphate hydrolases"/>
    <property type="match status" value="1"/>
</dbReference>
<dbReference type="SUPFAM" id="SSF52540">
    <property type="entry name" value="P-loop containing nucleoside triphosphate hydrolases"/>
    <property type="match status" value="1"/>
</dbReference>
<dbReference type="GO" id="GO:0046872">
    <property type="term" value="F:metal ion binding"/>
    <property type="evidence" value="ECO:0007669"/>
    <property type="project" value="UniProtKB-KW"/>
</dbReference>
<keyword evidence="6" id="KW-1185">Reference proteome</keyword>
<dbReference type="PANTHER" id="PTHR43534">
    <property type="entry name" value="MIND SUPERFAMILY P-LOOP ATPASE CONTAINING AN INSERTED FERREDOXIN DOMAIN"/>
    <property type="match status" value="1"/>
</dbReference>
<dbReference type="Pfam" id="PF01656">
    <property type="entry name" value="CbiA"/>
    <property type="match status" value="1"/>
</dbReference>
<dbReference type="InterPro" id="IPR027417">
    <property type="entry name" value="P-loop_NTPase"/>
</dbReference>
<sequence>MPMIEISILSGKGGTGKTSLSAAFATLQHNITVADCDVDAANLHIVLNPVNTTDESFTTGYKAILDADKCTQCGLCVDFCRFNAIGWKDDQVVINETYCDGCKLCSRLCPNEAITMIPSDKSHWFSGTYRNGLMVHARLAPGEENSGKLVAVVRDQARKAAEAAHHQTIIIDGPPGIGCPVISSMTGAQVAVIVTEPSRSGFHDMKRIIEVAQNFNIQCCVVINKYDLNIHMTEEIEQWCRDHHISLAGNLPFDAQVVQAMLNCKSIVEWQPNGSTTKAVMQIWQHLQQLIHVSGKEAINHHAQ</sequence>
<keyword evidence="2" id="KW-0408">Iron</keyword>
<dbReference type="PROSITE" id="PS51379">
    <property type="entry name" value="4FE4S_FER_2"/>
    <property type="match status" value="2"/>
</dbReference>
<dbReference type="InterPro" id="IPR017896">
    <property type="entry name" value="4Fe4S_Fe-S-bd"/>
</dbReference>
<dbReference type="Pfam" id="PF00037">
    <property type="entry name" value="Fer4"/>
    <property type="match status" value="2"/>
</dbReference>
<evidence type="ECO:0000313" key="5">
    <source>
        <dbReference type="EMBL" id="PZX20024.1"/>
    </source>
</evidence>
<dbReference type="OrthoDB" id="9808559at2"/>
<evidence type="ECO:0000259" key="4">
    <source>
        <dbReference type="PROSITE" id="PS51379"/>
    </source>
</evidence>
<feature type="domain" description="4Fe-4S ferredoxin-type" evidence="4">
    <location>
        <begin position="61"/>
        <end position="90"/>
    </location>
</feature>
<accession>A0A2W7NTU6</accession>
<dbReference type="EMBL" id="QKZK01000003">
    <property type="protein sequence ID" value="PZX20024.1"/>
    <property type="molecule type" value="Genomic_DNA"/>
</dbReference>
<evidence type="ECO:0000256" key="1">
    <source>
        <dbReference type="ARBA" id="ARBA00022723"/>
    </source>
</evidence>
<keyword evidence="3" id="KW-0411">Iron-sulfur</keyword>